<dbReference type="EMBL" id="CP065938">
    <property type="protein sequence ID" value="UWX06013.1"/>
    <property type="molecule type" value="Genomic_DNA"/>
</dbReference>
<dbReference type="Pfam" id="PF01047">
    <property type="entry name" value="MarR"/>
    <property type="match status" value="1"/>
</dbReference>
<evidence type="ECO:0000313" key="6">
    <source>
        <dbReference type="Proteomes" id="UP001058120"/>
    </source>
</evidence>
<gene>
    <name evidence="5" type="ORF">JBF11_01435</name>
</gene>
<dbReference type="PROSITE" id="PS01117">
    <property type="entry name" value="HTH_MARR_1"/>
    <property type="match status" value="1"/>
</dbReference>
<accession>A0ABY5Y1X4</accession>
<keyword evidence="1" id="KW-0805">Transcription regulation</keyword>
<sequence length="149" mass="16901">MQKLLSAAPSSRTKVGELLLSDDVIEITNEELNKKNISISKLGILVLFLRKDFSENSLSPSAIAKRLRITRASVTNYLNWLEHQGYIQRRKLGKDQRNVDVQITEKGKTFLDEVHPFFLDVCADFSKALTDEEVAVMLKRLSKIHDSIG</sequence>
<dbReference type="Proteomes" id="UP001058120">
    <property type="component" value="Chromosome"/>
</dbReference>
<keyword evidence="3" id="KW-0804">Transcription</keyword>
<dbReference type="InterPro" id="IPR000835">
    <property type="entry name" value="HTH_MarR-typ"/>
</dbReference>
<dbReference type="SMART" id="SM00347">
    <property type="entry name" value="HTH_MARR"/>
    <property type="match status" value="1"/>
</dbReference>
<protein>
    <submittedName>
        <fullName evidence="5">MarR family transcriptional regulator</fullName>
    </submittedName>
</protein>
<dbReference type="PANTHER" id="PTHR42756">
    <property type="entry name" value="TRANSCRIPTIONAL REGULATOR, MARR"/>
    <property type="match status" value="1"/>
</dbReference>
<evidence type="ECO:0000256" key="2">
    <source>
        <dbReference type="ARBA" id="ARBA00023125"/>
    </source>
</evidence>
<dbReference type="RefSeq" id="WP_334315609.1">
    <property type="nucleotide sequence ID" value="NZ_CP065938.1"/>
</dbReference>
<dbReference type="InterPro" id="IPR023187">
    <property type="entry name" value="Tscrpt_reg_MarR-type_CS"/>
</dbReference>
<dbReference type="PROSITE" id="PS50995">
    <property type="entry name" value="HTH_MARR_2"/>
    <property type="match status" value="1"/>
</dbReference>
<evidence type="ECO:0000259" key="4">
    <source>
        <dbReference type="PROSITE" id="PS50995"/>
    </source>
</evidence>
<dbReference type="InterPro" id="IPR036390">
    <property type="entry name" value="WH_DNA-bd_sf"/>
</dbReference>
<organism evidence="5 6">
    <name type="scientific">Taurinivorans muris</name>
    <dbReference type="NCBI Taxonomy" id="2787751"/>
    <lineage>
        <taxon>Bacteria</taxon>
        <taxon>Pseudomonadati</taxon>
        <taxon>Thermodesulfobacteriota</taxon>
        <taxon>Desulfovibrionia</taxon>
        <taxon>Desulfovibrionales</taxon>
        <taxon>Desulfovibrionaceae</taxon>
        <taxon>Taurinivorans</taxon>
    </lineage>
</organism>
<dbReference type="Gene3D" id="1.10.10.10">
    <property type="entry name" value="Winged helix-like DNA-binding domain superfamily/Winged helix DNA-binding domain"/>
    <property type="match status" value="1"/>
</dbReference>
<dbReference type="PRINTS" id="PR00598">
    <property type="entry name" value="HTHMARR"/>
</dbReference>
<proteinExistence type="predicted"/>
<keyword evidence="2" id="KW-0238">DNA-binding</keyword>
<evidence type="ECO:0000256" key="3">
    <source>
        <dbReference type="ARBA" id="ARBA00023163"/>
    </source>
</evidence>
<evidence type="ECO:0000256" key="1">
    <source>
        <dbReference type="ARBA" id="ARBA00023015"/>
    </source>
</evidence>
<keyword evidence="6" id="KW-1185">Reference proteome</keyword>
<evidence type="ECO:0000313" key="5">
    <source>
        <dbReference type="EMBL" id="UWX06013.1"/>
    </source>
</evidence>
<reference evidence="5" key="1">
    <citation type="submission" date="2020-12" db="EMBL/GenBank/DDBJ databases">
        <title>Taurinivorans muris gen. nov., sp. nov., fundamental and realized metabolic niche of a ubiquitous sulfidogenic bacterium in the murine intestine.</title>
        <authorList>
            <person name="Ye H."/>
            <person name="Hanson B.T."/>
            <person name="Loy A."/>
        </authorList>
    </citation>
    <scope>NUCLEOTIDE SEQUENCE</scope>
    <source>
        <strain evidence="5">LT0009</strain>
    </source>
</reference>
<feature type="domain" description="HTH marR-type" evidence="4">
    <location>
        <begin position="1"/>
        <end position="146"/>
    </location>
</feature>
<dbReference type="PANTHER" id="PTHR42756:SF1">
    <property type="entry name" value="TRANSCRIPTIONAL REPRESSOR OF EMRAB OPERON"/>
    <property type="match status" value="1"/>
</dbReference>
<dbReference type="InterPro" id="IPR036388">
    <property type="entry name" value="WH-like_DNA-bd_sf"/>
</dbReference>
<dbReference type="SUPFAM" id="SSF46785">
    <property type="entry name" value="Winged helix' DNA-binding domain"/>
    <property type="match status" value="1"/>
</dbReference>
<name>A0ABY5Y1X4_9BACT</name>